<dbReference type="EMBL" id="CADCVZ010000030">
    <property type="protein sequence ID" value="CAA9510061.1"/>
    <property type="molecule type" value="Genomic_DNA"/>
</dbReference>
<sequence>GKGDPVRGPCAGPAACTLRRGGGSQPGPARIRPRPLGGGAINSRRGAGRNGSAELRCAAARGDPGMAAHSADRRSGPGAGGRRTRLQGRRGRRSAGRCGDARAILDAGRRRDPSRRRAWPPPVRPRVRPHPGRSTDPLAGRRAGGTVGAGTADPTQPRRPPWLGASDVPWPQLVGYDCAVGGRDL</sequence>
<feature type="region of interest" description="Disordered" evidence="1">
    <location>
        <begin position="1"/>
        <end position="168"/>
    </location>
</feature>
<feature type="compositionally biased region" description="Basic residues" evidence="1">
    <location>
        <begin position="82"/>
        <end position="95"/>
    </location>
</feature>
<reference evidence="2" key="1">
    <citation type="submission" date="2020-02" db="EMBL/GenBank/DDBJ databases">
        <authorList>
            <person name="Meier V. D."/>
        </authorList>
    </citation>
    <scope>NUCLEOTIDE SEQUENCE</scope>
    <source>
        <strain evidence="2">AVDCRST_MAG09</strain>
    </source>
</reference>
<feature type="non-terminal residue" evidence="2">
    <location>
        <position position="185"/>
    </location>
</feature>
<evidence type="ECO:0000313" key="2">
    <source>
        <dbReference type="EMBL" id="CAA9510061.1"/>
    </source>
</evidence>
<proteinExistence type="predicted"/>
<gene>
    <name evidence="2" type="ORF">AVDCRST_MAG09-1543</name>
</gene>
<evidence type="ECO:0000256" key="1">
    <source>
        <dbReference type="SAM" id="MobiDB-lite"/>
    </source>
</evidence>
<accession>A0A6J4T0N4</accession>
<name>A0A6J4T0N4_9SPHN</name>
<protein>
    <submittedName>
        <fullName evidence="2">Uncharacterized protein</fullName>
    </submittedName>
</protein>
<feature type="non-terminal residue" evidence="2">
    <location>
        <position position="1"/>
    </location>
</feature>
<organism evidence="2">
    <name type="scientific">uncultured Sphingomonas sp</name>
    <dbReference type="NCBI Taxonomy" id="158754"/>
    <lineage>
        <taxon>Bacteria</taxon>
        <taxon>Pseudomonadati</taxon>
        <taxon>Pseudomonadota</taxon>
        <taxon>Alphaproteobacteria</taxon>
        <taxon>Sphingomonadales</taxon>
        <taxon>Sphingomonadaceae</taxon>
        <taxon>Sphingomonas</taxon>
        <taxon>environmental samples</taxon>
    </lineage>
</organism>
<dbReference type="AlphaFoldDB" id="A0A6J4T0N4"/>